<dbReference type="AlphaFoldDB" id="A0A9N8Z471"/>
<accession>A0A9N8Z471</accession>
<evidence type="ECO:0000313" key="2">
    <source>
        <dbReference type="Proteomes" id="UP000789342"/>
    </source>
</evidence>
<sequence length="113" mass="13181">MEDIILILINKKAYTLRGYFNILYINKLPRFSSDPHTLSSQTTLDLIVNNHLGKSMLSESIDQPFLNQKMALNNNFNLQNSWVDRRPYLILLLQFIISVHNRISKFMSGNKII</sequence>
<comment type="caution">
    <text evidence="1">The sequence shown here is derived from an EMBL/GenBank/DDBJ whole genome shotgun (WGS) entry which is preliminary data.</text>
</comment>
<reference evidence="1" key="1">
    <citation type="submission" date="2021-06" db="EMBL/GenBank/DDBJ databases">
        <authorList>
            <person name="Kallberg Y."/>
            <person name="Tangrot J."/>
            <person name="Rosling A."/>
        </authorList>
    </citation>
    <scope>NUCLEOTIDE SEQUENCE</scope>
    <source>
        <strain evidence="1">CL551</strain>
    </source>
</reference>
<gene>
    <name evidence="1" type="ORF">AMORRO_LOCUS1909</name>
</gene>
<name>A0A9N8Z471_9GLOM</name>
<protein>
    <submittedName>
        <fullName evidence="1">9237_t:CDS:1</fullName>
    </submittedName>
</protein>
<proteinExistence type="predicted"/>
<evidence type="ECO:0000313" key="1">
    <source>
        <dbReference type="EMBL" id="CAG8472233.1"/>
    </source>
</evidence>
<dbReference type="EMBL" id="CAJVPV010000748">
    <property type="protein sequence ID" value="CAG8472233.1"/>
    <property type="molecule type" value="Genomic_DNA"/>
</dbReference>
<organism evidence="1 2">
    <name type="scientific">Acaulospora morrowiae</name>
    <dbReference type="NCBI Taxonomy" id="94023"/>
    <lineage>
        <taxon>Eukaryota</taxon>
        <taxon>Fungi</taxon>
        <taxon>Fungi incertae sedis</taxon>
        <taxon>Mucoromycota</taxon>
        <taxon>Glomeromycotina</taxon>
        <taxon>Glomeromycetes</taxon>
        <taxon>Diversisporales</taxon>
        <taxon>Acaulosporaceae</taxon>
        <taxon>Acaulospora</taxon>
    </lineage>
</organism>
<dbReference type="Proteomes" id="UP000789342">
    <property type="component" value="Unassembled WGS sequence"/>
</dbReference>
<keyword evidence="2" id="KW-1185">Reference proteome</keyword>